<evidence type="ECO:0000313" key="3">
    <source>
        <dbReference type="Proteomes" id="UP001515480"/>
    </source>
</evidence>
<dbReference type="EMBL" id="JBGBPQ010000008">
    <property type="protein sequence ID" value="KAL1520477.1"/>
    <property type="molecule type" value="Genomic_DNA"/>
</dbReference>
<name>A0AB34JI90_PRYPA</name>
<feature type="region of interest" description="Disordered" evidence="1">
    <location>
        <begin position="1"/>
        <end position="24"/>
    </location>
</feature>
<sequence length="83" mass="8998">MALTSSSPGASQSFRPASSPNPMFHSEMNCARRRWGGGMVVEEVEACSFMYACFGGEQTWEFARTGGGRHLVRAATRKPLAVV</sequence>
<proteinExistence type="predicted"/>
<accession>A0AB34JI90</accession>
<keyword evidence="3" id="KW-1185">Reference proteome</keyword>
<dbReference type="Proteomes" id="UP001515480">
    <property type="component" value="Unassembled WGS sequence"/>
</dbReference>
<comment type="caution">
    <text evidence="2">The sequence shown here is derived from an EMBL/GenBank/DDBJ whole genome shotgun (WGS) entry which is preliminary data.</text>
</comment>
<feature type="compositionally biased region" description="Polar residues" evidence="1">
    <location>
        <begin position="1"/>
        <end position="21"/>
    </location>
</feature>
<gene>
    <name evidence="2" type="ORF">AB1Y20_022058</name>
</gene>
<reference evidence="2 3" key="1">
    <citation type="journal article" date="2024" name="Science">
        <title>Giant polyketide synthase enzymes in the biosynthesis of giant marine polyether toxins.</title>
        <authorList>
            <person name="Fallon T.R."/>
            <person name="Shende V.V."/>
            <person name="Wierzbicki I.H."/>
            <person name="Pendleton A.L."/>
            <person name="Watervoot N.F."/>
            <person name="Auber R.P."/>
            <person name="Gonzalez D.J."/>
            <person name="Wisecaver J.H."/>
            <person name="Moore B.S."/>
        </authorList>
    </citation>
    <scope>NUCLEOTIDE SEQUENCE [LARGE SCALE GENOMIC DNA]</scope>
    <source>
        <strain evidence="2 3">12B1</strain>
    </source>
</reference>
<evidence type="ECO:0000313" key="2">
    <source>
        <dbReference type="EMBL" id="KAL1520477.1"/>
    </source>
</evidence>
<organism evidence="2 3">
    <name type="scientific">Prymnesium parvum</name>
    <name type="common">Toxic golden alga</name>
    <dbReference type="NCBI Taxonomy" id="97485"/>
    <lineage>
        <taxon>Eukaryota</taxon>
        <taxon>Haptista</taxon>
        <taxon>Haptophyta</taxon>
        <taxon>Prymnesiophyceae</taxon>
        <taxon>Prymnesiales</taxon>
        <taxon>Prymnesiaceae</taxon>
        <taxon>Prymnesium</taxon>
    </lineage>
</organism>
<evidence type="ECO:0000256" key="1">
    <source>
        <dbReference type="SAM" id="MobiDB-lite"/>
    </source>
</evidence>
<protein>
    <submittedName>
        <fullName evidence="2">Uncharacterized protein</fullName>
    </submittedName>
</protein>
<dbReference type="AlphaFoldDB" id="A0AB34JI90"/>